<dbReference type="InterPro" id="IPR004328">
    <property type="entry name" value="BRO1_dom"/>
</dbReference>
<evidence type="ECO:0000259" key="8">
    <source>
        <dbReference type="PROSITE" id="PS51180"/>
    </source>
</evidence>
<feature type="compositionally biased region" description="Low complexity" evidence="7">
    <location>
        <begin position="774"/>
        <end position="798"/>
    </location>
</feature>
<feature type="coiled-coil region" evidence="6">
    <location>
        <begin position="660"/>
        <end position="690"/>
    </location>
</feature>
<feature type="coiled-coil region" evidence="6">
    <location>
        <begin position="293"/>
        <end position="320"/>
    </location>
</feature>
<evidence type="ECO:0000256" key="3">
    <source>
        <dbReference type="ARBA" id="ARBA00022490"/>
    </source>
</evidence>
<dbReference type="Pfam" id="PF03097">
    <property type="entry name" value="BRO1"/>
    <property type="match status" value="1"/>
</dbReference>
<dbReference type="GO" id="GO:0005768">
    <property type="term" value="C:endosome"/>
    <property type="evidence" value="ECO:0007669"/>
    <property type="project" value="UniProtKB-SubCell"/>
</dbReference>
<keyword evidence="4" id="KW-0967">Endosome</keyword>
<evidence type="ECO:0000313" key="10">
    <source>
        <dbReference type="Proteomes" id="UP000697127"/>
    </source>
</evidence>
<evidence type="ECO:0000256" key="6">
    <source>
        <dbReference type="SAM" id="Coils"/>
    </source>
</evidence>
<dbReference type="Gene3D" id="1.20.140.50">
    <property type="entry name" value="alix/aip1 like domains"/>
    <property type="match status" value="1"/>
</dbReference>
<feature type="region of interest" description="Disordered" evidence="7">
    <location>
        <begin position="774"/>
        <end position="850"/>
    </location>
</feature>
<evidence type="ECO:0000313" key="9">
    <source>
        <dbReference type="EMBL" id="KAG0687483.1"/>
    </source>
</evidence>
<comment type="caution">
    <text evidence="9">The sequence shown here is derived from an EMBL/GenBank/DDBJ whole genome shotgun (WGS) entry which is preliminary data.</text>
</comment>
<feature type="compositionally biased region" description="Polar residues" evidence="7">
    <location>
        <begin position="799"/>
        <end position="813"/>
    </location>
</feature>
<evidence type="ECO:0000256" key="2">
    <source>
        <dbReference type="ARBA" id="ARBA00004496"/>
    </source>
</evidence>
<feature type="domain" description="BRO1" evidence="8">
    <location>
        <begin position="3"/>
        <end position="392"/>
    </location>
</feature>
<dbReference type="InterPro" id="IPR025304">
    <property type="entry name" value="ALIX_V_dom"/>
</dbReference>
<evidence type="ECO:0000256" key="5">
    <source>
        <dbReference type="ARBA" id="ARBA00041284"/>
    </source>
</evidence>
<reference evidence="9" key="1">
    <citation type="submission" date="2020-11" db="EMBL/GenBank/DDBJ databases">
        <title>Kefir isolates.</title>
        <authorList>
            <person name="Marcisauskas S."/>
            <person name="Kim Y."/>
            <person name="Blasche S."/>
        </authorList>
    </citation>
    <scope>NUCLEOTIDE SEQUENCE</scope>
    <source>
        <strain evidence="9">Olga-1</strain>
    </source>
</reference>
<accession>A0A9P7BFN6</accession>
<protein>
    <recommendedName>
        <fullName evidence="5">BRO domain-containing protein 1</fullName>
    </recommendedName>
</protein>
<dbReference type="Gene3D" id="1.25.40.280">
    <property type="entry name" value="alix/aip1 like domains"/>
    <property type="match status" value="1"/>
</dbReference>
<evidence type="ECO:0000256" key="4">
    <source>
        <dbReference type="ARBA" id="ARBA00022753"/>
    </source>
</evidence>
<keyword evidence="10" id="KW-1185">Reference proteome</keyword>
<comment type="subcellular location">
    <subcellularLocation>
        <location evidence="2">Cytoplasm</location>
    </subcellularLocation>
    <subcellularLocation>
        <location evidence="1">Endosome</location>
    </subcellularLocation>
</comment>
<sequence length="850" mass="96758">MTTFIHLPEKKTLNIDWEDSLTKFLNQTFGKSFTNEILKSIQTLDKLRVDIQHSNISDGETLIPIYLNYITQLNSLELRLPMNSVIAGNELEFNWTDAFDSKNKSVKQHSLSFEKASILFSLASLYTYLGAISSSSMDWKNAVINFASSSGILEFISINFLHAPTNDLKVDTTKGLSKLMIAQAQECFLWNYMQSDNIKHSLVSRLSEGTSKSYSNASDLLNKSKSKLDCNDEVHFKSLYFHSFALFHYAQSFTESNKFGYAIVSANSAKDTFFESRRFIGSVGKNKIEPGIIKLNETLFEEIEEKLKEWEKDNDLIYHQALPEKNNIPTIKSMDGSKPISFEIQIKNSNLKDLFEKIVPMEAHQGMSIYSEKQAQVTREWSEKIQIADEKIKSLFEFSRLPDSVVEIQNILRTSNSVIEEEAREKEDNYPKVLAMAHELESSSKLSSDFEQTMQNIQNKRDTIMKQTDDADSWLLKDEKNVIIKGLPQNSELLKLKEEIIMIKNTLSEASNTDNDLNNMWNRFKLEISVLKNGTEEVQKWLSESENSTNKLARQVSLLDIDDSNSNNDAFDMKVAQHLIESIYSLKKSLELLMKERGTTLSDLKTAMHSEDISSILINHSGASESELDEVFNEQLAKYSSYTSRLEALIDVQDDKIIELKDALNRLLDLNIVKKKVEEKKKERSTIKAKLLKLISAYETNKLCSKGVEEAYTFYVKLGDRTTYTVGRIYDIVTQRDSVNTEPRRSISSAMNTGFGGHTVNNYNQQYPYLSQQTQQQQQIPPPVYSNVAYPNVNLNNNMTGYNNRSESVSSASGAPPLPSKPNTTGSSQPYSTPSVYNPNMYSQFGQNWK</sequence>
<dbReference type="AlphaFoldDB" id="A0A9P7BFN6"/>
<dbReference type="EMBL" id="PUHW01000254">
    <property type="protein sequence ID" value="KAG0687483.1"/>
    <property type="molecule type" value="Genomic_DNA"/>
</dbReference>
<proteinExistence type="predicted"/>
<dbReference type="OrthoDB" id="2141925at2759"/>
<evidence type="ECO:0000256" key="1">
    <source>
        <dbReference type="ARBA" id="ARBA00004177"/>
    </source>
</evidence>
<dbReference type="Gene3D" id="1.20.120.560">
    <property type="entry name" value="alix/aip1 in complex with the ypdl late domain"/>
    <property type="match status" value="1"/>
</dbReference>
<dbReference type="Proteomes" id="UP000697127">
    <property type="component" value="Unassembled WGS sequence"/>
</dbReference>
<dbReference type="SMART" id="SM01041">
    <property type="entry name" value="BRO1"/>
    <property type="match status" value="1"/>
</dbReference>
<dbReference type="PANTHER" id="PTHR23030:SF30">
    <property type="entry name" value="TYROSINE-PROTEIN PHOSPHATASE NON-RECEPTOR TYPE 23"/>
    <property type="match status" value="1"/>
</dbReference>
<dbReference type="PANTHER" id="PTHR23030">
    <property type="entry name" value="PCD6 INTERACTING PROTEIN-RELATED"/>
    <property type="match status" value="1"/>
</dbReference>
<name>A0A9P7BFN6_9ASCO</name>
<gene>
    <name evidence="9" type="primary">BRO1</name>
    <name evidence="9" type="ORF">C6P40_002283</name>
</gene>
<keyword evidence="3" id="KW-0963">Cytoplasm</keyword>
<keyword evidence="6" id="KW-0175">Coiled coil</keyword>
<dbReference type="GO" id="GO:0043328">
    <property type="term" value="P:protein transport to vacuole involved in ubiquitin-dependent protein catabolic process via the multivesicular body sorting pathway"/>
    <property type="evidence" value="ECO:0007669"/>
    <property type="project" value="TreeGrafter"/>
</dbReference>
<dbReference type="Pfam" id="PF13949">
    <property type="entry name" value="ALIX_LYPXL_bnd"/>
    <property type="match status" value="1"/>
</dbReference>
<organism evidence="9 10">
    <name type="scientific">Pichia californica</name>
    <dbReference type="NCBI Taxonomy" id="460514"/>
    <lineage>
        <taxon>Eukaryota</taxon>
        <taxon>Fungi</taxon>
        <taxon>Dikarya</taxon>
        <taxon>Ascomycota</taxon>
        <taxon>Saccharomycotina</taxon>
        <taxon>Pichiomycetes</taxon>
        <taxon>Pichiales</taxon>
        <taxon>Pichiaceae</taxon>
        <taxon>Pichia</taxon>
    </lineage>
</organism>
<feature type="compositionally biased region" description="Polar residues" evidence="7">
    <location>
        <begin position="821"/>
        <end position="850"/>
    </location>
</feature>
<dbReference type="InterPro" id="IPR038499">
    <property type="entry name" value="BRO1_sf"/>
</dbReference>
<dbReference type="PROSITE" id="PS51180">
    <property type="entry name" value="BRO1"/>
    <property type="match status" value="1"/>
</dbReference>
<evidence type="ECO:0000256" key="7">
    <source>
        <dbReference type="SAM" id="MobiDB-lite"/>
    </source>
</evidence>